<reference evidence="2 3" key="1">
    <citation type="submission" date="2016-10" db="EMBL/GenBank/DDBJ databases">
        <authorList>
            <person name="de Groot N.N."/>
        </authorList>
    </citation>
    <scope>NUCLEOTIDE SEQUENCE [LARGE SCALE GENOMIC DNA]</scope>
    <source>
        <strain evidence="2 3">DSM 10317</strain>
    </source>
</reference>
<keyword evidence="1" id="KW-0812">Transmembrane</keyword>
<feature type="transmembrane region" description="Helical" evidence="1">
    <location>
        <begin position="85"/>
        <end position="102"/>
    </location>
</feature>
<dbReference type="RefSeq" id="WP_081660394.1">
    <property type="nucleotide sequence ID" value="NZ_FMWK01000011.1"/>
</dbReference>
<evidence type="ECO:0000256" key="1">
    <source>
        <dbReference type="SAM" id="Phobius"/>
    </source>
</evidence>
<proteinExistence type="predicted"/>
<gene>
    <name evidence="2" type="ORF">SAMN02910350_01996</name>
</gene>
<dbReference type="NCBIfam" id="TIGR02185">
    <property type="entry name" value="Trep_Strep"/>
    <property type="match status" value="1"/>
</dbReference>
<feature type="transmembrane region" description="Helical" evidence="1">
    <location>
        <begin position="114"/>
        <end position="136"/>
    </location>
</feature>
<evidence type="ECO:0000313" key="2">
    <source>
        <dbReference type="EMBL" id="SCZ79872.1"/>
    </source>
</evidence>
<accession>A0A1G5S0G2</accession>
<dbReference type="EMBL" id="FMWK01000011">
    <property type="protein sequence ID" value="SCZ79872.1"/>
    <property type="molecule type" value="Genomic_DNA"/>
</dbReference>
<feature type="transmembrane region" description="Helical" evidence="1">
    <location>
        <begin position="163"/>
        <end position="187"/>
    </location>
</feature>
<dbReference type="InterPro" id="IPR011733">
    <property type="entry name" value="CHP02185_IM"/>
</dbReference>
<dbReference type="Pfam" id="PF09605">
    <property type="entry name" value="Trep_Strep"/>
    <property type="match status" value="1"/>
</dbReference>
<feature type="transmembrane region" description="Helical" evidence="1">
    <location>
        <begin position="36"/>
        <end position="56"/>
    </location>
</feature>
<keyword evidence="1" id="KW-0472">Membrane</keyword>
<feature type="transmembrane region" description="Helical" evidence="1">
    <location>
        <begin position="9"/>
        <end position="30"/>
    </location>
</feature>
<name>A0A1G5S0G2_PSEXY</name>
<organism evidence="2 3">
    <name type="scientific">Pseudobutyrivibrio xylanivorans</name>
    <dbReference type="NCBI Taxonomy" id="185007"/>
    <lineage>
        <taxon>Bacteria</taxon>
        <taxon>Bacillati</taxon>
        <taxon>Bacillota</taxon>
        <taxon>Clostridia</taxon>
        <taxon>Lachnospirales</taxon>
        <taxon>Lachnospiraceae</taxon>
        <taxon>Pseudobutyrivibrio</taxon>
    </lineage>
</organism>
<keyword evidence="1" id="KW-1133">Transmembrane helix</keyword>
<protein>
    <submittedName>
        <fullName evidence="2">Energy-coupling factor transport system substrate-specific component</fullName>
    </submittedName>
</protein>
<dbReference type="Proteomes" id="UP000199428">
    <property type="component" value="Unassembled WGS sequence"/>
</dbReference>
<evidence type="ECO:0000313" key="3">
    <source>
        <dbReference type="Proteomes" id="UP000199428"/>
    </source>
</evidence>
<sequence>MKKLKIKDVIMIALLSALYMVFYMLSMVIIAPLGPFGHSISCGICALLTGSIFFFISRKIGKFGQFMLMQAICMVLFSIMGAGYLPWVVTSMVGALIADFIASKDNNQPVFKVALASGIFHVGQAWGAIIPSWFFLDSYREEWISRGQTPEAMDEMIKYTSGVMGLVSTIIVFALSVAGVYLGYVILRKHLEKKDIAMA</sequence>
<dbReference type="AlphaFoldDB" id="A0A1G5S0G2"/>